<dbReference type="InterPro" id="IPR052929">
    <property type="entry name" value="RNase_H-like_EbsB-rel"/>
</dbReference>
<organism evidence="1 2">
    <name type="scientific">Gossypium arboreum</name>
    <name type="common">Tree cotton</name>
    <name type="synonym">Gossypium nanking</name>
    <dbReference type="NCBI Taxonomy" id="29729"/>
    <lineage>
        <taxon>Eukaryota</taxon>
        <taxon>Viridiplantae</taxon>
        <taxon>Streptophyta</taxon>
        <taxon>Embryophyta</taxon>
        <taxon>Tracheophyta</taxon>
        <taxon>Spermatophyta</taxon>
        <taxon>Magnoliopsida</taxon>
        <taxon>eudicotyledons</taxon>
        <taxon>Gunneridae</taxon>
        <taxon>Pentapetalae</taxon>
        <taxon>rosids</taxon>
        <taxon>malvids</taxon>
        <taxon>Malvales</taxon>
        <taxon>Malvaceae</taxon>
        <taxon>Malvoideae</taxon>
        <taxon>Gossypium</taxon>
    </lineage>
</organism>
<dbReference type="PANTHER" id="PTHR47074">
    <property type="entry name" value="BNAC02G40300D PROTEIN"/>
    <property type="match status" value="1"/>
</dbReference>
<dbReference type="Proteomes" id="UP001358586">
    <property type="component" value="Chromosome 5"/>
</dbReference>
<evidence type="ECO:0000313" key="1">
    <source>
        <dbReference type="EMBL" id="KAK5834067.1"/>
    </source>
</evidence>
<protein>
    <recommendedName>
        <fullName evidence="3">RNase H type-1 domain-containing protein</fullName>
    </recommendedName>
</protein>
<reference evidence="1 2" key="1">
    <citation type="submission" date="2023-03" db="EMBL/GenBank/DDBJ databases">
        <title>WGS of Gossypium arboreum.</title>
        <authorList>
            <person name="Yu D."/>
        </authorList>
    </citation>
    <scope>NUCLEOTIDE SEQUENCE [LARGE SCALE GENOMIC DNA]</scope>
    <source>
        <tissue evidence="1">Leaf</tissue>
    </source>
</reference>
<gene>
    <name evidence="1" type="ORF">PVK06_017940</name>
</gene>
<dbReference type="EMBL" id="JARKNE010000005">
    <property type="protein sequence ID" value="KAK5834067.1"/>
    <property type="molecule type" value="Genomic_DNA"/>
</dbReference>
<name>A0ABR0Q4V0_GOSAR</name>
<dbReference type="PANTHER" id="PTHR47074:SF61">
    <property type="entry name" value="RNASE H TYPE-1 DOMAIN-CONTAINING PROTEIN"/>
    <property type="match status" value="1"/>
</dbReference>
<evidence type="ECO:0008006" key="3">
    <source>
        <dbReference type="Google" id="ProtNLM"/>
    </source>
</evidence>
<comment type="caution">
    <text evidence="1">The sequence shown here is derived from an EMBL/GenBank/DDBJ whole genome shotgun (WGS) entry which is preliminary data.</text>
</comment>
<sequence length="200" mass="22945">MEWFTWFVQNSSTDICRYFLRTIWAIWSARNKWIHEGKKMSGAETARFRVQYLQELNSIKRGKLAFSPISVEWRPPIQRFYKINFDAAVDLKTQRSFSGLLVRDWKGEILATKTINHENIPTGFAAEAVACLQAVILGRDLRLNKFLYARRKANEQGHDLASKGLKMAGKTYLTHGPGDEGVTEAEIDRVGGEDSNRFMI</sequence>
<accession>A0ABR0Q4V0</accession>
<proteinExistence type="predicted"/>
<evidence type="ECO:0000313" key="2">
    <source>
        <dbReference type="Proteomes" id="UP001358586"/>
    </source>
</evidence>
<keyword evidence="2" id="KW-1185">Reference proteome</keyword>